<protein>
    <submittedName>
        <fullName evidence="2">Uncharacterized protein</fullName>
    </submittedName>
</protein>
<comment type="caution">
    <text evidence="2">The sequence shown here is derived from an EMBL/GenBank/DDBJ whole genome shotgun (WGS) entry which is preliminary data.</text>
</comment>
<accession>A0A9W7C9X1</accession>
<dbReference type="Proteomes" id="UP001165160">
    <property type="component" value="Unassembled WGS sequence"/>
</dbReference>
<dbReference type="AlphaFoldDB" id="A0A9W7C9X1"/>
<feature type="region of interest" description="Disordered" evidence="1">
    <location>
        <begin position="46"/>
        <end position="87"/>
    </location>
</feature>
<name>A0A9W7C9X1_9STRA</name>
<dbReference type="EMBL" id="BRXX01000287">
    <property type="protein sequence ID" value="GMI02677.1"/>
    <property type="molecule type" value="Genomic_DNA"/>
</dbReference>
<feature type="region of interest" description="Disordered" evidence="1">
    <location>
        <begin position="1"/>
        <end position="21"/>
    </location>
</feature>
<evidence type="ECO:0000313" key="2">
    <source>
        <dbReference type="EMBL" id="GMI02677.1"/>
    </source>
</evidence>
<reference evidence="3" key="1">
    <citation type="journal article" date="2023" name="Commun. Biol.">
        <title>Genome analysis of Parmales, the sister group of diatoms, reveals the evolutionary specialization of diatoms from phago-mixotrophs to photoautotrophs.</title>
        <authorList>
            <person name="Ban H."/>
            <person name="Sato S."/>
            <person name="Yoshikawa S."/>
            <person name="Yamada K."/>
            <person name="Nakamura Y."/>
            <person name="Ichinomiya M."/>
            <person name="Sato N."/>
            <person name="Blanc-Mathieu R."/>
            <person name="Endo H."/>
            <person name="Kuwata A."/>
            <person name="Ogata H."/>
        </authorList>
    </citation>
    <scope>NUCLEOTIDE SEQUENCE [LARGE SCALE GENOMIC DNA]</scope>
    <source>
        <strain evidence="3">NIES 3699</strain>
    </source>
</reference>
<gene>
    <name evidence="2" type="ORF">TrVE_jg6921</name>
</gene>
<evidence type="ECO:0000313" key="3">
    <source>
        <dbReference type="Proteomes" id="UP001165160"/>
    </source>
</evidence>
<proteinExistence type="predicted"/>
<sequence length="137" mass="14916">MATPENVDIKNGHKRFKSWGDPRAEIPASRVSSMTSLFSQITSSTHTLNHVAPPRVPDPSSVIKSKPIRVKRPDDKFTGGAENGGVLSPLQLKLSPMRNVETPTTKTTTINGSKGSEVKIQVGGLFYKVKDENNAEF</sequence>
<organism evidence="2 3">
    <name type="scientific">Triparma verrucosa</name>
    <dbReference type="NCBI Taxonomy" id="1606542"/>
    <lineage>
        <taxon>Eukaryota</taxon>
        <taxon>Sar</taxon>
        <taxon>Stramenopiles</taxon>
        <taxon>Ochrophyta</taxon>
        <taxon>Bolidophyceae</taxon>
        <taxon>Parmales</taxon>
        <taxon>Triparmaceae</taxon>
        <taxon>Triparma</taxon>
    </lineage>
</organism>
<keyword evidence="3" id="KW-1185">Reference proteome</keyword>
<evidence type="ECO:0000256" key="1">
    <source>
        <dbReference type="SAM" id="MobiDB-lite"/>
    </source>
</evidence>